<dbReference type="AlphaFoldDB" id="A0AAV4ATX1"/>
<comment type="subcellular location">
    <subcellularLocation>
        <location evidence="1">Membrane</location>
    </subcellularLocation>
</comment>
<dbReference type="PROSITE" id="PS50262">
    <property type="entry name" value="G_PROTEIN_RECEP_F1_2"/>
    <property type="match status" value="1"/>
</dbReference>
<dbReference type="PANTHER" id="PTHR46641:SF2">
    <property type="entry name" value="FMRFAMIDE RECEPTOR"/>
    <property type="match status" value="1"/>
</dbReference>
<dbReference type="InterPro" id="IPR000276">
    <property type="entry name" value="GPCR_Rhodpsn"/>
</dbReference>
<keyword evidence="2 5" id="KW-0812">Transmembrane</keyword>
<feature type="transmembrane region" description="Helical" evidence="5">
    <location>
        <begin position="289"/>
        <end position="314"/>
    </location>
</feature>
<accession>A0AAV4ATX1</accession>
<keyword evidence="7" id="KW-0675">Receptor</keyword>
<gene>
    <name evidence="7" type="ORF">PoB_003688700</name>
</gene>
<dbReference type="Proteomes" id="UP000735302">
    <property type="component" value="Unassembled WGS sequence"/>
</dbReference>
<dbReference type="GO" id="GO:0004930">
    <property type="term" value="F:G protein-coupled receptor activity"/>
    <property type="evidence" value="ECO:0007669"/>
    <property type="project" value="InterPro"/>
</dbReference>
<dbReference type="PRINTS" id="PR00237">
    <property type="entry name" value="GPCRRHODOPSN"/>
</dbReference>
<dbReference type="SUPFAM" id="SSF81321">
    <property type="entry name" value="Family A G protein-coupled receptor-like"/>
    <property type="match status" value="1"/>
</dbReference>
<dbReference type="CDD" id="cd14978">
    <property type="entry name" value="7tmA_FMRFamide_R-like"/>
    <property type="match status" value="1"/>
</dbReference>
<dbReference type="Pfam" id="PF00001">
    <property type="entry name" value="7tm_1"/>
    <property type="match status" value="1"/>
</dbReference>
<feature type="transmembrane region" description="Helical" evidence="5">
    <location>
        <begin position="82"/>
        <end position="99"/>
    </location>
</feature>
<feature type="transmembrane region" description="Helical" evidence="5">
    <location>
        <begin position="256"/>
        <end position="277"/>
    </location>
</feature>
<dbReference type="InterPro" id="IPR052954">
    <property type="entry name" value="GPCR-Ligand_Int"/>
</dbReference>
<dbReference type="InterPro" id="IPR017452">
    <property type="entry name" value="GPCR_Rhodpsn_7TM"/>
</dbReference>
<reference evidence="7 8" key="1">
    <citation type="journal article" date="2021" name="Elife">
        <title>Chloroplast acquisition without the gene transfer in kleptoplastic sea slugs, Plakobranchus ocellatus.</title>
        <authorList>
            <person name="Maeda T."/>
            <person name="Takahashi S."/>
            <person name="Yoshida T."/>
            <person name="Shimamura S."/>
            <person name="Takaki Y."/>
            <person name="Nagai Y."/>
            <person name="Toyoda A."/>
            <person name="Suzuki Y."/>
            <person name="Arimoto A."/>
            <person name="Ishii H."/>
            <person name="Satoh N."/>
            <person name="Nishiyama T."/>
            <person name="Hasebe M."/>
            <person name="Maruyama T."/>
            <person name="Minagawa J."/>
            <person name="Obokata J."/>
            <person name="Shigenobu S."/>
        </authorList>
    </citation>
    <scope>NUCLEOTIDE SEQUENCE [LARGE SCALE GENOMIC DNA]</scope>
</reference>
<name>A0AAV4ATX1_9GAST</name>
<evidence type="ECO:0000256" key="5">
    <source>
        <dbReference type="SAM" id="Phobius"/>
    </source>
</evidence>
<sequence length="528" mass="59692">MLGENLIDIQSVNTKLSALAGAFFGPIRCVYITLILVSIATRYYIVMTLQQINVWITVSVSVERYIAICHPFRAARLITRRNTVTVMIGLAVFSLLYNLPRVFASTTVLCGAGTFEDGAKSHTENITNTSISHDNDVDINVGLEREYLFSQRTSMAAETSTEFRLSVHHTQSYEHNHSFTGVTLLPPPKTLSCLEYVTTEFGQTSFYNFYRTIMYLIIIYVLPFVALLVLNSFLIRELMTMQKRNTNASRKEENEANLSLVLVLIVIVFIFCQTPGLVSQFDIIHFSLFIPWLAFSNFMFTANSAVNFLIYTAFGRKFRRVLLRVCRRISSSYNLSRYRGSSVQFSQAPLQVQKNGVGNGGTLMELSALVSHSENTARTVNVINENQRLMDCTTASTDVGSSDCGTSQSPSPIDTSHALPMPIDTIIEDNDDSACQANCEQESIYFSYCKNEDLEKNSSFTNYECKRRDCKDGDNYEHEGMQTIETEPLNSYSLPRENFIKRENGEKISSIIQNDKMFQKLIKKIDDT</sequence>
<evidence type="ECO:0000256" key="1">
    <source>
        <dbReference type="ARBA" id="ARBA00004370"/>
    </source>
</evidence>
<keyword evidence="3 5" id="KW-1133">Transmembrane helix</keyword>
<dbReference type="PANTHER" id="PTHR46641">
    <property type="entry name" value="FMRFAMIDE RECEPTOR-RELATED"/>
    <property type="match status" value="1"/>
</dbReference>
<evidence type="ECO:0000313" key="8">
    <source>
        <dbReference type="Proteomes" id="UP000735302"/>
    </source>
</evidence>
<evidence type="ECO:0000256" key="4">
    <source>
        <dbReference type="ARBA" id="ARBA00023136"/>
    </source>
</evidence>
<dbReference type="GO" id="GO:0016020">
    <property type="term" value="C:membrane"/>
    <property type="evidence" value="ECO:0007669"/>
    <property type="project" value="UniProtKB-SubCell"/>
</dbReference>
<feature type="transmembrane region" description="Helical" evidence="5">
    <location>
        <begin position="20"/>
        <end position="45"/>
    </location>
</feature>
<feature type="domain" description="G-protein coupled receptors family 1 profile" evidence="6">
    <location>
        <begin position="53"/>
        <end position="311"/>
    </location>
</feature>
<organism evidence="7 8">
    <name type="scientific">Plakobranchus ocellatus</name>
    <dbReference type="NCBI Taxonomy" id="259542"/>
    <lineage>
        <taxon>Eukaryota</taxon>
        <taxon>Metazoa</taxon>
        <taxon>Spiralia</taxon>
        <taxon>Lophotrochozoa</taxon>
        <taxon>Mollusca</taxon>
        <taxon>Gastropoda</taxon>
        <taxon>Heterobranchia</taxon>
        <taxon>Euthyneura</taxon>
        <taxon>Panpulmonata</taxon>
        <taxon>Sacoglossa</taxon>
        <taxon>Placobranchoidea</taxon>
        <taxon>Plakobranchidae</taxon>
        <taxon>Plakobranchus</taxon>
    </lineage>
</organism>
<dbReference type="EMBL" id="BLXT01004163">
    <property type="protein sequence ID" value="GFO10382.1"/>
    <property type="molecule type" value="Genomic_DNA"/>
</dbReference>
<dbReference type="Gene3D" id="1.20.1070.10">
    <property type="entry name" value="Rhodopsin 7-helix transmembrane proteins"/>
    <property type="match status" value="2"/>
</dbReference>
<proteinExistence type="predicted"/>
<evidence type="ECO:0000256" key="3">
    <source>
        <dbReference type="ARBA" id="ARBA00022989"/>
    </source>
</evidence>
<evidence type="ECO:0000259" key="6">
    <source>
        <dbReference type="PROSITE" id="PS50262"/>
    </source>
</evidence>
<protein>
    <submittedName>
        <fullName evidence="7">FMRFamide receptor</fullName>
    </submittedName>
</protein>
<keyword evidence="8" id="KW-1185">Reference proteome</keyword>
<evidence type="ECO:0000313" key="7">
    <source>
        <dbReference type="EMBL" id="GFO10382.1"/>
    </source>
</evidence>
<comment type="caution">
    <text evidence="7">The sequence shown here is derived from an EMBL/GenBank/DDBJ whole genome shotgun (WGS) entry which is preliminary data.</text>
</comment>
<evidence type="ECO:0000256" key="2">
    <source>
        <dbReference type="ARBA" id="ARBA00022692"/>
    </source>
</evidence>
<keyword evidence="4 5" id="KW-0472">Membrane</keyword>
<feature type="transmembrane region" description="Helical" evidence="5">
    <location>
        <begin position="213"/>
        <end position="235"/>
    </location>
</feature>